<dbReference type="Gene3D" id="3.40.50.300">
    <property type="entry name" value="P-loop containing nucleotide triphosphate hydrolases"/>
    <property type="match status" value="1"/>
</dbReference>
<accession>A0A1H4EPX7</accession>
<evidence type="ECO:0008006" key="3">
    <source>
        <dbReference type="Google" id="ProtNLM"/>
    </source>
</evidence>
<evidence type="ECO:0000313" key="1">
    <source>
        <dbReference type="EMBL" id="SEA87133.1"/>
    </source>
</evidence>
<keyword evidence="2" id="KW-1185">Reference proteome</keyword>
<protein>
    <recommendedName>
        <fullName evidence="3">NACHT domain-containing protein</fullName>
    </recommendedName>
</protein>
<dbReference type="InterPro" id="IPR027417">
    <property type="entry name" value="P-loop_NTPase"/>
</dbReference>
<name>A0A1H4EPX7_9SPHI</name>
<dbReference type="Proteomes" id="UP000198850">
    <property type="component" value="Unassembled WGS sequence"/>
</dbReference>
<proteinExistence type="predicted"/>
<dbReference type="AlphaFoldDB" id="A0A1H4EPX7"/>
<sequence>MEYNNRLNELKGLILLKLGIRFITPADCKRISIEISKHLNKNVSETTIKRLFGFALVKHKFSTFTLTTLAEYVDMAGIEPEQVSIGHESPDDWNVLKEKSDAITSFTLRTIRNRSGIPYDMTISRKFAEHDFDEFYNGEYIFTAFVSQPGYGKTILLSHLTENLFYKPNAFYKDSGVLFIRAYSFFNKEAIHLHLEEQLKLHLQIDTSENVLNYINRIQGTHGGKFFVIIDGFAELILKKEDKTILYDNIINLICSLEDFRNIKLVMAMRSTTWTRFYDRMRHSSFLKAKWFPGNYFNLHELSNVPPLSEKEVEIIISKINYLDKKEINPRLKAQLKFPFHIQLYYQLKEEDPDFNYYTNITFYELVSRFIQEKIYRSNYYTEKILFLKKIIQLTGYGKTSNSVEKDSLIAELSAFRNAYMELLSDGILMEEKRSEDAHPKEYVRFLHPHMFEYFLFVEILEKFHLQVNKEFFTYINDEYDYNQVRFQLLQWATRFLIKTGNFHSLKAFFKLNLNSYETNYIILFIAEEIKYRSKYNSEILRILEDDKFHDIIISKLINLDFIDSCYPEAILALIAIAKNEEHLMTYYSILGVMEIIRLDKKGMKDIIKKLHLLDSDKWMINPAHILEIILSKINGEPIVHKDILQQIDQFKQGSNPFSVKGNQQMDTREGIFYVLLLLVNIFLGDGQSARQIIENIVKLHPKEIKKKSNFDLYILSIYGLYGSKLYPGRKTDQIENIMVHLSVRSSSYLTKYQESILMMFQAEQAYYRKQYSVAIDYAKECLLLFRRNEVVLNAIFIFNLLIMIYTDLENYDMVNEYKYEKLCLLDEQELSRQLF</sequence>
<organism evidence="1 2">
    <name type="scientific">Pedobacter hartonius</name>
    <dbReference type="NCBI Taxonomy" id="425514"/>
    <lineage>
        <taxon>Bacteria</taxon>
        <taxon>Pseudomonadati</taxon>
        <taxon>Bacteroidota</taxon>
        <taxon>Sphingobacteriia</taxon>
        <taxon>Sphingobacteriales</taxon>
        <taxon>Sphingobacteriaceae</taxon>
        <taxon>Pedobacter</taxon>
    </lineage>
</organism>
<dbReference type="SUPFAM" id="SSF52540">
    <property type="entry name" value="P-loop containing nucleoside triphosphate hydrolases"/>
    <property type="match status" value="1"/>
</dbReference>
<gene>
    <name evidence="1" type="ORF">SAMN05443550_10693</name>
</gene>
<dbReference type="RefSeq" id="WP_090557053.1">
    <property type="nucleotide sequence ID" value="NZ_FNRA01000006.1"/>
</dbReference>
<evidence type="ECO:0000313" key="2">
    <source>
        <dbReference type="Proteomes" id="UP000198850"/>
    </source>
</evidence>
<reference evidence="1 2" key="1">
    <citation type="submission" date="2016-10" db="EMBL/GenBank/DDBJ databases">
        <authorList>
            <person name="de Groot N.N."/>
        </authorList>
    </citation>
    <scope>NUCLEOTIDE SEQUENCE [LARGE SCALE GENOMIC DNA]</scope>
    <source>
        <strain evidence="1 2">DSM 19033</strain>
    </source>
</reference>
<dbReference type="OrthoDB" id="956377at2"/>
<dbReference type="STRING" id="425514.SAMN05443550_10693"/>
<dbReference type="EMBL" id="FNRA01000006">
    <property type="protein sequence ID" value="SEA87133.1"/>
    <property type="molecule type" value="Genomic_DNA"/>
</dbReference>